<reference evidence="6 7" key="1">
    <citation type="journal article" date="2016" name="Nat. Commun.">
        <title>Thousands of microbial genomes shed light on interconnected biogeochemical processes in an aquifer system.</title>
        <authorList>
            <person name="Anantharaman K."/>
            <person name="Brown C.T."/>
            <person name="Hug L.A."/>
            <person name="Sharon I."/>
            <person name="Castelle C.J."/>
            <person name="Probst A.J."/>
            <person name="Thomas B.C."/>
            <person name="Singh A."/>
            <person name="Wilkins M.J."/>
            <person name="Karaoz U."/>
            <person name="Brodie E.L."/>
            <person name="Williams K.H."/>
            <person name="Hubbard S.S."/>
            <person name="Banfield J.F."/>
        </authorList>
    </citation>
    <scope>NUCLEOTIDE SEQUENCE [LARGE SCALE GENOMIC DNA]</scope>
</reference>
<gene>
    <name evidence="6" type="ORF">A2654_01815</name>
</gene>
<comment type="caution">
    <text evidence="6">The sequence shown here is derived from an EMBL/GenBank/DDBJ whole genome shotgun (WGS) entry which is preliminary data.</text>
</comment>
<proteinExistence type="inferred from homology"/>
<dbReference type="GO" id="GO:0022625">
    <property type="term" value="C:cytosolic large ribosomal subunit"/>
    <property type="evidence" value="ECO:0007669"/>
    <property type="project" value="TreeGrafter"/>
</dbReference>
<dbReference type="PRINTS" id="PR00063">
    <property type="entry name" value="RIBOSOMALL27"/>
</dbReference>
<evidence type="ECO:0000256" key="2">
    <source>
        <dbReference type="ARBA" id="ARBA00022980"/>
    </source>
</evidence>
<evidence type="ECO:0000313" key="6">
    <source>
        <dbReference type="EMBL" id="OGZ19787.1"/>
    </source>
</evidence>
<dbReference type="PANTHER" id="PTHR15893:SF0">
    <property type="entry name" value="LARGE RIBOSOMAL SUBUNIT PROTEIN BL27M"/>
    <property type="match status" value="1"/>
</dbReference>
<dbReference type="Gene3D" id="2.40.50.100">
    <property type="match status" value="1"/>
</dbReference>
<evidence type="ECO:0000256" key="4">
    <source>
        <dbReference type="ARBA" id="ARBA00035175"/>
    </source>
</evidence>
<evidence type="ECO:0000313" key="7">
    <source>
        <dbReference type="Proteomes" id="UP000178721"/>
    </source>
</evidence>
<dbReference type="InterPro" id="IPR001684">
    <property type="entry name" value="Ribosomal_bL27"/>
</dbReference>
<dbReference type="GO" id="GO:0003735">
    <property type="term" value="F:structural constituent of ribosome"/>
    <property type="evidence" value="ECO:0007669"/>
    <property type="project" value="InterPro"/>
</dbReference>
<evidence type="ECO:0000256" key="3">
    <source>
        <dbReference type="ARBA" id="ARBA00023274"/>
    </source>
</evidence>
<dbReference type="PROSITE" id="PS00831">
    <property type="entry name" value="RIBOSOMAL_L27"/>
    <property type="match status" value="1"/>
</dbReference>
<dbReference type="Pfam" id="PF01016">
    <property type="entry name" value="Ribosomal_L27"/>
    <property type="match status" value="1"/>
</dbReference>
<comment type="similarity">
    <text evidence="1">Belongs to the bacterial ribosomal protein bL27 family.</text>
</comment>
<dbReference type="AlphaFoldDB" id="A0A1G2E1T3"/>
<name>A0A1G2E1T3_9BACT</name>
<dbReference type="GO" id="GO:0006412">
    <property type="term" value="P:translation"/>
    <property type="evidence" value="ECO:0007669"/>
    <property type="project" value="InterPro"/>
</dbReference>
<dbReference type="InterPro" id="IPR018261">
    <property type="entry name" value="Ribosomal_bL27_CS"/>
</dbReference>
<dbReference type="SUPFAM" id="SSF110324">
    <property type="entry name" value="Ribosomal L27 protein-like"/>
    <property type="match status" value="1"/>
</dbReference>
<sequence>MATTKATGVSRLGRDSQPKYLGIKLQAGQIALPGQVIVRQRGTKIIAGKNVRRGGDDTLYAAVKGVVKFSTNKKQRFDNSKRLVKIVSLETLKPL</sequence>
<evidence type="ECO:0000256" key="5">
    <source>
        <dbReference type="ARBA" id="ARBA00035477"/>
    </source>
</evidence>
<keyword evidence="2 6" id="KW-0689">Ribosomal protein</keyword>
<dbReference type="EMBL" id="MHMA01000036">
    <property type="protein sequence ID" value="OGZ19787.1"/>
    <property type="molecule type" value="Genomic_DNA"/>
</dbReference>
<dbReference type="PANTHER" id="PTHR15893">
    <property type="entry name" value="RIBOSOMAL PROTEIN L27"/>
    <property type="match status" value="1"/>
</dbReference>
<accession>A0A1G2E1T3</accession>
<evidence type="ECO:0000256" key="1">
    <source>
        <dbReference type="ARBA" id="ARBA00010797"/>
    </source>
</evidence>
<keyword evidence="3" id="KW-0687">Ribonucleoprotein</keyword>
<dbReference type="Proteomes" id="UP000178721">
    <property type="component" value="Unassembled WGS sequence"/>
</dbReference>
<organism evidence="6 7">
    <name type="scientific">Candidatus Nealsonbacteria bacterium RIFCSPHIGHO2_01_FULL_43_31</name>
    <dbReference type="NCBI Taxonomy" id="1801665"/>
    <lineage>
        <taxon>Bacteria</taxon>
        <taxon>Candidatus Nealsoniibacteriota</taxon>
    </lineage>
</organism>
<protein>
    <recommendedName>
        <fullName evidence="4">Large ribosomal subunit protein bL27</fullName>
    </recommendedName>
    <alternativeName>
        <fullName evidence="5">50S ribosomal protein L27</fullName>
    </alternativeName>
</protein>